<feature type="compositionally biased region" description="Low complexity" evidence="1">
    <location>
        <begin position="607"/>
        <end position="637"/>
    </location>
</feature>
<dbReference type="InterPro" id="IPR002901">
    <property type="entry name" value="MGlyc_endo_b_GlcNAc-like_dom"/>
</dbReference>
<dbReference type="GO" id="GO:0004040">
    <property type="term" value="F:amidase activity"/>
    <property type="evidence" value="ECO:0007669"/>
    <property type="project" value="InterPro"/>
</dbReference>
<reference evidence="3" key="1">
    <citation type="submission" date="2019-09" db="EMBL/GenBank/DDBJ databases">
        <title>In-depth cultivation of the pig gut microbiome towards novel bacterial diversity and tailored functional studies.</title>
        <authorList>
            <person name="Wylensek D."/>
            <person name="Hitch T.C.A."/>
            <person name="Clavel T."/>
        </authorList>
    </citation>
    <scope>NUCLEOTIDE SEQUENCE</scope>
    <source>
        <strain evidence="3">RF-744-FAT-WT-3</strain>
    </source>
</reference>
<dbReference type="PANTHER" id="PTHR34408:SF2">
    <property type="entry name" value="CELL WALL-BINDING PROTEIN YWSB"/>
    <property type="match status" value="1"/>
</dbReference>
<feature type="region of interest" description="Disordered" evidence="1">
    <location>
        <begin position="428"/>
        <end position="468"/>
    </location>
</feature>
<dbReference type="RefSeq" id="WP_154571795.1">
    <property type="nucleotide sequence ID" value="NZ_VUNB01000001.1"/>
</dbReference>
<dbReference type="PROSITE" id="PS51781">
    <property type="entry name" value="SH3B"/>
    <property type="match status" value="2"/>
</dbReference>
<protein>
    <submittedName>
        <fullName evidence="3">SH3 domain-containing protein</fullName>
    </submittedName>
</protein>
<dbReference type="InterPro" id="IPR052354">
    <property type="entry name" value="Cell_Wall_Dynamics_Protein"/>
</dbReference>
<dbReference type="EMBL" id="VUNB01000001">
    <property type="protein sequence ID" value="MST68330.1"/>
    <property type="molecule type" value="Genomic_DNA"/>
</dbReference>
<dbReference type="InterPro" id="IPR025987">
    <property type="entry name" value="GW_dom"/>
</dbReference>
<organism evidence="3">
    <name type="scientific">Baileyella intestinalis</name>
    <dbReference type="NCBI Taxonomy" id="2606709"/>
    <lineage>
        <taxon>Bacteria</taxon>
        <taxon>Bacillati</taxon>
        <taxon>Bacillota</taxon>
        <taxon>Clostridia</taxon>
        <taxon>Peptostreptococcales</taxon>
        <taxon>Anaerovoracaceae</taxon>
        <taxon>Baileyella</taxon>
    </lineage>
</organism>
<feature type="compositionally biased region" description="Low complexity" evidence="1">
    <location>
        <begin position="431"/>
        <end position="459"/>
    </location>
</feature>
<dbReference type="InterPro" id="IPR003646">
    <property type="entry name" value="SH3-like_bac-type"/>
</dbReference>
<evidence type="ECO:0000256" key="1">
    <source>
        <dbReference type="SAM" id="MobiDB-lite"/>
    </source>
</evidence>
<proteinExistence type="predicted"/>
<accession>A0A6A8M6L0</accession>
<dbReference type="Gene3D" id="2.30.30.40">
    <property type="entry name" value="SH3 Domains"/>
    <property type="match status" value="4"/>
</dbReference>
<sequence>MKMTAGKIRTALIVLLAAAFVLLGFGAVEVNGASVSDATGYVNSRVGVNVRSGPGTRYKIAFGLGDNAKVTIHEEYFVTNSSTSSVNRWYRVSRYGRSGYIRADLIDGVSYTTVNGVTTDALNYRNGAGTGMYRAGTLGKGTGLAVVLKARANNSSAQWYKVKIGSSYRYVCGTWVNLTGSIFTKPENPSSGNSGNNWGSQSGNNSGNTGGNTAQPSSFEDQLNAQGFPEDYKVQLRKLHQAHPNWVFQSINTGLDFNTVVSKESAGNVSLINGAYPLSYRSTAAGDFRAGNGRTVYSSTSTSSSSAGHIANNESFTILDEKFTSNSTASSAKWTHVKLSNGSSGYINGAITSESYVSSIKGVGEKDTNIRSIAGTASGSYVRTLNADTTLDIVLSAKDSKGTTWYKFRDGSTYRYICADYVKLQKTEQPAASQPQEGQQNQAQDQPQNQNTQPAQPSSGAVTGKATDDLNYRVGPGAAFQKKGMFNRGQELTILSSVTSCDNNGWYKVNYNGEVVYVCADYVSVSGTVSAGTATVPGTVKEWLNYRSAPSMSASRLGTLSAGTSLTITGSKKADGYTWYRANYNGKDVYVASDWVTIGTEKSDVKAGASGSQAQQPQQSQQQASQAQAAAHADPSSLNGTGKVVEGSYIPKDGSNWFAANAQTVAYFVDPRNFLNEDRIYMFENLSYNGSYQTVQVVDKILAGTALQRHGYQASWFTSAGAKYGISPVSLAARARQETGGGSIAESGYMINGITYYNPFNIGAYTSSNPVMLGMQYAQKQGWNTKQAAIDGAAKFLASGYINNKQNTMYLERFNVANGASRVATHQYMTNIMAPYSESLTTKNAYSSYGITNEALVFLIPVYTNMPGSTSLPS</sequence>
<name>A0A6A8M6L0_9FIRM</name>
<feature type="compositionally biased region" description="Low complexity" evidence="1">
    <location>
        <begin position="190"/>
        <end position="207"/>
    </location>
</feature>
<comment type="caution">
    <text evidence="3">The sequence shown here is derived from an EMBL/GenBank/DDBJ whole genome shotgun (WGS) entry which is preliminary data.</text>
</comment>
<feature type="region of interest" description="Disordered" evidence="1">
    <location>
        <begin position="607"/>
        <end position="644"/>
    </location>
</feature>
<evidence type="ECO:0000313" key="3">
    <source>
        <dbReference type="EMBL" id="MST68330.1"/>
    </source>
</evidence>
<dbReference type="Pfam" id="PF13457">
    <property type="entry name" value="GW"/>
    <property type="match status" value="1"/>
</dbReference>
<dbReference type="AlphaFoldDB" id="A0A6A8M6L0"/>
<feature type="region of interest" description="Disordered" evidence="1">
    <location>
        <begin position="186"/>
        <end position="220"/>
    </location>
</feature>
<evidence type="ECO:0000259" key="2">
    <source>
        <dbReference type="PROSITE" id="PS51781"/>
    </source>
</evidence>
<feature type="domain" description="SH3b" evidence="2">
    <location>
        <begin position="531"/>
        <end position="600"/>
    </location>
</feature>
<dbReference type="PANTHER" id="PTHR34408">
    <property type="entry name" value="FAMILY PROTEIN, PUTATIVE-RELATED"/>
    <property type="match status" value="1"/>
</dbReference>
<gene>
    <name evidence="3" type="ORF">FYJ66_01810</name>
</gene>
<feature type="domain" description="SH3b" evidence="2">
    <location>
        <begin position="457"/>
        <end position="527"/>
    </location>
</feature>
<dbReference type="Pfam" id="PF08239">
    <property type="entry name" value="SH3_3"/>
    <property type="match status" value="3"/>
</dbReference>
<dbReference type="SMART" id="SM00047">
    <property type="entry name" value="LYZ2"/>
    <property type="match status" value="1"/>
</dbReference>
<dbReference type="SMART" id="SM00287">
    <property type="entry name" value="SH3b"/>
    <property type="match status" value="6"/>
</dbReference>